<proteinExistence type="predicted"/>
<evidence type="ECO:0000313" key="2">
    <source>
        <dbReference type="EMBL" id="GIG89760.1"/>
    </source>
</evidence>
<feature type="region of interest" description="Disordered" evidence="1">
    <location>
        <begin position="39"/>
        <end position="66"/>
    </location>
</feature>
<keyword evidence="3" id="KW-1185">Reference proteome</keyword>
<evidence type="ECO:0000313" key="3">
    <source>
        <dbReference type="Proteomes" id="UP000646749"/>
    </source>
</evidence>
<comment type="caution">
    <text evidence="2">The sequence shown here is derived from an EMBL/GenBank/DDBJ whole genome shotgun (WGS) entry which is preliminary data.</text>
</comment>
<feature type="compositionally biased region" description="Polar residues" evidence="1">
    <location>
        <begin position="1"/>
        <end position="11"/>
    </location>
</feature>
<dbReference type="Proteomes" id="UP000646749">
    <property type="component" value="Unassembled WGS sequence"/>
</dbReference>
<feature type="compositionally biased region" description="Polar residues" evidence="1">
    <location>
        <begin position="18"/>
        <end position="27"/>
    </location>
</feature>
<accession>A0ABQ4E4Z5</accession>
<sequence>MIEPSIRTSRPGQGGGTSSRAIDSSAANSARFISQVCRPYEDHTPEPVQTGATTGRGEGITWMPPPRFVPFAPPIGVLRRAR</sequence>
<name>A0ABQ4E4Z5_9ACTN</name>
<gene>
    <name evidence="2" type="ORF">Pen02_46960</name>
</gene>
<feature type="region of interest" description="Disordered" evidence="1">
    <location>
        <begin position="1"/>
        <end position="27"/>
    </location>
</feature>
<dbReference type="EMBL" id="BONW01000021">
    <property type="protein sequence ID" value="GIG89760.1"/>
    <property type="molecule type" value="Genomic_DNA"/>
</dbReference>
<organism evidence="2 3">
    <name type="scientific">Plantactinospora endophytica</name>
    <dbReference type="NCBI Taxonomy" id="673535"/>
    <lineage>
        <taxon>Bacteria</taxon>
        <taxon>Bacillati</taxon>
        <taxon>Actinomycetota</taxon>
        <taxon>Actinomycetes</taxon>
        <taxon>Micromonosporales</taxon>
        <taxon>Micromonosporaceae</taxon>
        <taxon>Plantactinospora</taxon>
    </lineage>
</organism>
<protein>
    <submittedName>
        <fullName evidence="2">Uncharacterized protein</fullName>
    </submittedName>
</protein>
<evidence type="ECO:0000256" key="1">
    <source>
        <dbReference type="SAM" id="MobiDB-lite"/>
    </source>
</evidence>
<reference evidence="2 3" key="1">
    <citation type="submission" date="2021-01" db="EMBL/GenBank/DDBJ databases">
        <title>Whole genome shotgun sequence of Plantactinospora endophytica NBRC 110450.</title>
        <authorList>
            <person name="Komaki H."/>
            <person name="Tamura T."/>
        </authorList>
    </citation>
    <scope>NUCLEOTIDE SEQUENCE [LARGE SCALE GENOMIC DNA]</scope>
    <source>
        <strain evidence="2 3">NBRC 110450</strain>
    </source>
</reference>